<name>A0A1H9R781_9SPHI</name>
<dbReference type="STRING" id="390241.SAMN04488023_1141"/>
<reference evidence="2 3" key="1">
    <citation type="submission" date="2016-10" db="EMBL/GenBank/DDBJ databases">
        <authorList>
            <person name="de Groot N.N."/>
        </authorList>
    </citation>
    <scope>NUCLEOTIDE SEQUENCE [LARGE SCALE GENOMIC DNA]</scope>
    <source>
        <strain evidence="2 3">DSM 18610</strain>
    </source>
</reference>
<dbReference type="CDD" id="cd06588">
    <property type="entry name" value="PhnB_like"/>
    <property type="match status" value="1"/>
</dbReference>
<evidence type="ECO:0000313" key="2">
    <source>
        <dbReference type="EMBL" id="SER68721.1"/>
    </source>
</evidence>
<keyword evidence="3" id="KW-1185">Reference proteome</keyword>
<dbReference type="Gene3D" id="3.10.180.10">
    <property type="entry name" value="2,3-Dihydroxybiphenyl 1,2-Dioxygenase, domain 1"/>
    <property type="match status" value="1"/>
</dbReference>
<dbReference type="AlphaFoldDB" id="A0A1H9R781"/>
<dbReference type="RefSeq" id="WP_090884766.1">
    <property type="nucleotide sequence ID" value="NZ_FOGG01000014.1"/>
</dbReference>
<accession>A0A1H9R781</accession>
<protein>
    <submittedName>
        <fullName evidence="2">PhnB protein</fullName>
    </submittedName>
</protein>
<sequence length="140" mass="15743">MAVNINTYLTFNGNCREAMTFYRDCLGGELHLQTIGESPMAQHMPEQIGNYILHGVLVKDGFQIMGTDLVDDEGLVRGNAVSMMLNCSTADEVRRYYEKLSIGGKATHPVVESFWGSLFGNLTDKFGNHWLLSYDRNDKE</sequence>
<dbReference type="InterPro" id="IPR028973">
    <property type="entry name" value="PhnB-like"/>
</dbReference>
<gene>
    <name evidence="2" type="ORF">SAMN04488023_1141</name>
</gene>
<organism evidence="2 3">
    <name type="scientific">Pedobacter rhizosphaerae</name>
    <dbReference type="NCBI Taxonomy" id="390241"/>
    <lineage>
        <taxon>Bacteria</taxon>
        <taxon>Pseudomonadati</taxon>
        <taxon>Bacteroidota</taxon>
        <taxon>Sphingobacteriia</taxon>
        <taxon>Sphingobacteriales</taxon>
        <taxon>Sphingobacteriaceae</taxon>
        <taxon>Pedobacter</taxon>
    </lineage>
</organism>
<dbReference type="InterPro" id="IPR029068">
    <property type="entry name" value="Glyas_Bleomycin-R_OHBP_Dase"/>
</dbReference>
<dbReference type="EMBL" id="FOGG01000014">
    <property type="protein sequence ID" value="SER68721.1"/>
    <property type="molecule type" value="Genomic_DNA"/>
</dbReference>
<evidence type="ECO:0000313" key="3">
    <source>
        <dbReference type="Proteomes" id="UP000199572"/>
    </source>
</evidence>
<dbReference type="OrthoDB" id="9795306at2"/>
<dbReference type="PANTHER" id="PTHR33990">
    <property type="entry name" value="PROTEIN YJDN-RELATED"/>
    <property type="match status" value="1"/>
</dbReference>
<proteinExistence type="predicted"/>
<evidence type="ECO:0000259" key="1">
    <source>
        <dbReference type="Pfam" id="PF06983"/>
    </source>
</evidence>
<dbReference type="PANTHER" id="PTHR33990:SF1">
    <property type="entry name" value="PROTEIN YJDN"/>
    <property type="match status" value="1"/>
</dbReference>
<dbReference type="Pfam" id="PF06983">
    <property type="entry name" value="3-dmu-9_3-mt"/>
    <property type="match status" value="1"/>
</dbReference>
<dbReference type="SUPFAM" id="SSF54593">
    <property type="entry name" value="Glyoxalase/Bleomycin resistance protein/Dihydroxybiphenyl dioxygenase"/>
    <property type="match status" value="1"/>
</dbReference>
<dbReference type="Proteomes" id="UP000199572">
    <property type="component" value="Unassembled WGS sequence"/>
</dbReference>
<feature type="domain" description="PhnB-like" evidence="1">
    <location>
        <begin position="5"/>
        <end position="130"/>
    </location>
</feature>